<dbReference type="InterPro" id="IPR008969">
    <property type="entry name" value="CarboxyPept-like_regulatory"/>
</dbReference>
<dbReference type="Pfam" id="PF07715">
    <property type="entry name" value="Plug"/>
    <property type="match status" value="1"/>
</dbReference>
<dbReference type="InterPro" id="IPR037066">
    <property type="entry name" value="Plug_dom_sf"/>
</dbReference>
<evidence type="ECO:0000256" key="9">
    <source>
        <dbReference type="ARBA" id="ARBA00023237"/>
    </source>
</evidence>
<dbReference type="SUPFAM" id="SSF56935">
    <property type="entry name" value="Porins"/>
    <property type="match status" value="1"/>
</dbReference>
<dbReference type="InterPro" id="IPR012910">
    <property type="entry name" value="Plug_dom"/>
</dbReference>
<feature type="domain" description="TonB-dependent receptor plug" evidence="14">
    <location>
        <begin position="117"/>
        <end position="240"/>
    </location>
</feature>
<keyword evidence="7 10" id="KW-0472">Membrane</keyword>
<dbReference type="GO" id="GO:0015344">
    <property type="term" value="F:siderophore uptake transmembrane transporter activity"/>
    <property type="evidence" value="ECO:0007669"/>
    <property type="project" value="TreeGrafter"/>
</dbReference>
<gene>
    <name evidence="15" type="ORF">DR864_06090</name>
</gene>
<keyword evidence="5 12" id="KW-0732">Signal</keyword>
<dbReference type="SUPFAM" id="SSF49464">
    <property type="entry name" value="Carboxypeptidase regulatory domain-like"/>
    <property type="match status" value="1"/>
</dbReference>
<dbReference type="PROSITE" id="PS52016">
    <property type="entry name" value="TONB_DEPENDENT_REC_3"/>
    <property type="match status" value="1"/>
</dbReference>
<dbReference type="Gene3D" id="2.170.130.10">
    <property type="entry name" value="TonB-dependent receptor, plug domain"/>
    <property type="match status" value="1"/>
</dbReference>
<dbReference type="Gene3D" id="2.60.40.1120">
    <property type="entry name" value="Carboxypeptidase-like, regulatory domain"/>
    <property type="match status" value="1"/>
</dbReference>
<evidence type="ECO:0000256" key="2">
    <source>
        <dbReference type="ARBA" id="ARBA00022448"/>
    </source>
</evidence>
<dbReference type="Pfam" id="PF00593">
    <property type="entry name" value="TonB_dep_Rec_b-barrel"/>
    <property type="match status" value="1"/>
</dbReference>
<dbReference type="AlphaFoldDB" id="A0A344TFB0"/>
<evidence type="ECO:0000256" key="4">
    <source>
        <dbReference type="ARBA" id="ARBA00022692"/>
    </source>
</evidence>
<dbReference type="InterPro" id="IPR036942">
    <property type="entry name" value="Beta-barrel_TonB_sf"/>
</dbReference>
<dbReference type="GO" id="GO:0009279">
    <property type="term" value="C:cell outer membrane"/>
    <property type="evidence" value="ECO:0007669"/>
    <property type="project" value="UniProtKB-SubCell"/>
</dbReference>
<keyword evidence="2 10" id="KW-0813">Transport</keyword>
<dbReference type="Proteomes" id="UP000251993">
    <property type="component" value="Chromosome"/>
</dbReference>
<evidence type="ECO:0000259" key="14">
    <source>
        <dbReference type="Pfam" id="PF07715"/>
    </source>
</evidence>
<dbReference type="RefSeq" id="WP_114066117.1">
    <property type="nucleotide sequence ID" value="NZ_CP030850.1"/>
</dbReference>
<evidence type="ECO:0000256" key="3">
    <source>
        <dbReference type="ARBA" id="ARBA00022452"/>
    </source>
</evidence>
<evidence type="ECO:0000256" key="8">
    <source>
        <dbReference type="ARBA" id="ARBA00023170"/>
    </source>
</evidence>
<dbReference type="Pfam" id="PF13715">
    <property type="entry name" value="CarbopepD_reg_2"/>
    <property type="match status" value="1"/>
</dbReference>
<dbReference type="InterPro" id="IPR023996">
    <property type="entry name" value="TonB-dep_OMP_SusC/RagA"/>
</dbReference>
<reference evidence="15 16" key="1">
    <citation type="submission" date="2018-07" db="EMBL/GenBank/DDBJ databases">
        <title>Genome sequencing of Runella.</title>
        <authorList>
            <person name="Baek M.-G."/>
            <person name="Yi H."/>
        </authorList>
    </citation>
    <scope>NUCLEOTIDE SEQUENCE [LARGE SCALE GENOMIC DNA]</scope>
    <source>
        <strain evidence="15 16">HYN0085</strain>
    </source>
</reference>
<evidence type="ECO:0000313" key="16">
    <source>
        <dbReference type="Proteomes" id="UP000251993"/>
    </source>
</evidence>
<dbReference type="OrthoDB" id="9768177at2"/>
<dbReference type="NCBIfam" id="TIGR04056">
    <property type="entry name" value="OMP_RagA_SusC"/>
    <property type="match status" value="1"/>
</dbReference>
<keyword evidence="3 10" id="KW-1134">Transmembrane beta strand</keyword>
<accession>A0A344TFB0</accession>
<protein>
    <submittedName>
        <fullName evidence="15">SusC/RagA family TonB-linked outer membrane protein</fullName>
    </submittedName>
</protein>
<dbReference type="PANTHER" id="PTHR30069">
    <property type="entry name" value="TONB-DEPENDENT OUTER MEMBRANE RECEPTOR"/>
    <property type="match status" value="1"/>
</dbReference>
<keyword evidence="9 10" id="KW-0998">Cell outer membrane</keyword>
<name>A0A344TFB0_9BACT</name>
<keyword evidence="16" id="KW-1185">Reference proteome</keyword>
<evidence type="ECO:0000313" key="15">
    <source>
        <dbReference type="EMBL" id="AXE17331.1"/>
    </source>
</evidence>
<dbReference type="InterPro" id="IPR039426">
    <property type="entry name" value="TonB-dep_rcpt-like"/>
</dbReference>
<organism evidence="15 16">
    <name type="scientific">Runella rosea</name>
    <dbReference type="NCBI Taxonomy" id="2259595"/>
    <lineage>
        <taxon>Bacteria</taxon>
        <taxon>Pseudomonadati</taxon>
        <taxon>Bacteroidota</taxon>
        <taxon>Cytophagia</taxon>
        <taxon>Cytophagales</taxon>
        <taxon>Spirosomataceae</taxon>
        <taxon>Runella</taxon>
    </lineage>
</organism>
<evidence type="ECO:0000256" key="10">
    <source>
        <dbReference type="PROSITE-ProRule" id="PRU01360"/>
    </source>
</evidence>
<evidence type="ECO:0000256" key="11">
    <source>
        <dbReference type="RuleBase" id="RU003357"/>
    </source>
</evidence>
<feature type="chain" id="PRO_5016699559" evidence="12">
    <location>
        <begin position="22"/>
        <end position="1096"/>
    </location>
</feature>
<dbReference type="Gene3D" id="2.40.170.20">
    <property type="entry name" value="TonB-dependent receptor, beta-barrel domain"/>
    <property type="match status" value="1"/>
</dbReference>
<evidence type="ECO:0000256" key="1">
    <source>
        <dbReference type="ARBA" id="ARBA00004571"/>
    </source>
</evidence>
<dbReference type="PANTHER" id="PTHR30069:SF29">
    <property type="entry name" value="HEMOGLOBIN AND HEMOGLOBIN-HAPTOGLOBIN-BINDING PROTEIN 1-RELATED"/>
    <property type="match status" value="1"/>
</dbReference>
<proteinExistence type="inferred from homology"/>
<dbReference type="NCBIfam" id="TIGR04057">
    <property type="entry name" value="SusC_RagA_signa"/>
    <property type="match status" value="1"/>
</dbReference>
<dbReference type="InterPro" id="IPR000531">
    <property type="entry name" value="Beta-barrel_TonB"/>
</dbReference>
<dbReference type="EMBL" id="CP030850">
    <property type="protein sequence ID" value="AXE17331.1"/>
    <property type="molecule type" value="Genomic_DNA"/>
</dbReference>
<comment type="subcellular location">
    <subcellularLocation>
        <location evidence="1 10">Cell outer membrane</location>
        <topology evidence="1 10">Multi-pass membrane protein</topology>
    </subcellularLocation>
</comment>
<evidence type="ECO:0000256" key="12">
    <source>
        <dbReference type="SAM" id="SignalP"/>
    </source>
</evidence>
<evidence type="ECO:0000256" key="7">
    <source>
        <dbReference type="ARBA" id="ARBA00023136"/>
    </source>
</evidence>
<dbReference type="KEGG" id="run:DR864_06090"/>
<dbReference type="GO" id="GO:0044718">
    <property type="term" value="P:siderophore transmembrane transport"/>
    <property type="evidence" value="ECO:0007669"/>
    <property type="project" value="TreeGrafter"/>
</dbReference>
<keyword evidence="4 10" id="KW-0812">Transmembrane</keyword>
<keyword evidence="8" id="KW-0675">Receptor</keyword>
<feature type="domain" description="TonB-dependent receptor-like beta-barrel" evidence="13">
    <location>
        <begin position="455"/>
        <end position="858"/>
    </location>
</feature>
<sequence length="1096" mass="118252">MKKSLLFLMLGVFLSVIHGHAQNRTVSGKVTAASDATPLPGVNVVIKGSATGSTTNSDGTFQIQVPNNATLVFSFIGYSSKEVAVGAQTTINVILSDDVKQLTEVVVTAVGIERSNKSLGYSVERLSADKLVQKSEPDVLKAMQGKIPGVNINGSGGAAGSSSRITIRGANSFFGSNQPLFVVDGIPYNNDLNESGSFRDNGAAFSSRIADLDPNNIASMTVLKGAAAAALYGTRAANGVIVITTKSGTNKLSKKGLEITYNTSYSAEKIASYPDFQNKYGSGSQQVYANANGTWGPAFGLGRTYNAAGGWANSTAPVDSIPIWVGYNTYATNYPALAAQYGLRPGGNVAYQAYPDNVKNFFRTGSVYENSVSITGGGPKASVTSVISRTDQQSFFPGSGFERTNISVGGNTTLDNGFIVGANLAYTNTIQNSPLFGGDGTSPLARMFQQPRNWPLDQLPYEDPFGNGVFFFPFGQADNPYWSVNNSIFTSKVNRIALNGSILYDITNWLNVTYKGGFNSYNDNRFQRISAGSLSGAQGVGSMQFDAIEFQEQDHNVLFNLTQNLTSDINLRAIVGANYNQRGSDQTSVNGLGIVTRGIDLITNVSTVTPNTGNTGINKRRMYAAFTDMTLGYKNYLFLNLTGRNDWSSTLPASNRSYFYYSGSASFILTEAFNIKSKALTNAKLRLGYAKVGRDADPYQTLNTFRINFGESSGQTGSTRYNDYPFNGQPGASVASSAFDPNLKPEFTKEIELGTNLEFFGGRAVIDFTYYNRLSTDIIARRSLPQSSGYTSFVTNFGSIRNSGIEAGITLVPIQLANSFKWDIFAAYTQNKNIVESLADGVEEVTLRNIFTNNPIPVVRPGEWFGVLRGTAVARDEKGNALINPNTGLTIPDIQQKIIANPNPKFILAVTNTLKYKGFTLSGVVDYRHGGDLYSWTNQFLLGRGVTQDTEDREVPKVVAGVLGDANTLKPLLGGDGQPIPNNIQVMENNLWFQAAGGALAINGPNEFSVWDASVVRLREITLGYSLPKTLLSKTPFGAVSLTLSGRNLWYFAPHFPKHANFDPEVNTFGNTNTQGIDFFSAPSVRRFGVNLSVTF</sequence>
<keyword evidence="6 11" id="KW-0798">TonB box</keyword>
<comment type="similarity">
    <text evidence="10 11">Belongs to the TonB-dependent receptor family.</text>
</comment>
<feature type="signal peptide" evidence="12">
    <location>
        <begin position="1"/>
        <end position="21"/>
    </location>
</feature>
<evidence type="ECO:0000256" key="6">
    <source>
        <dbReference type="ARBA" id="ARBA00023077"/>
    </source>
</evidence>
<evidence type="ECO:0000259" key="13">
    <source>
        <dbReference type="Pfam" id="PF00593"/>
    </source>
</evidence>
<evidence type="ECO:0000256" key="5">
    <source>
        <dbReference type="ARBA" id="ARBA00022729"/>
    </source>
</evidence>
<dbReference type="InterPro" id="IPR023997">
    <property type="entry name" value="TonB-dep_OMP_SusC/RagA_CS"/>
</dbReference>